<dbReference type="Proteomes" id="UP000070184">
    <property type="component" value="Unassembled WGS sequence"/>
</dbReference>
<protein>
    <submittedName>
        <fullName evidence="1">Uncharacterized protein</fullName>
    </submittedName>
</protein>
<organism evidence="1 2">
    <name type="scientific">candidate division MSBL1 archaeon SCGC-AAA259B11</name>
    <dbReference type="NCBI Taxonomy" id="1698260"/>
    <lineage>
        <taxon>Archaea</taxon>
        <taxon>Methanobacteriati</taxon>
        <taxon>Methanobacteriota</taxon>
        <taxon>candidate division MSBL1</taxon>
    </lineage>
</organism>
<evidence type="ECO:0000313" key="2">
    <source>
        <dbReference type="Proteomes" id="UP000070184"/>
    </source>
</evidence>
<accession>A0A133U837</accession>
<name>A0A133U837_9EURY</name>
<gene>
    <name evidence="1" type="ORF">AKJ61_00765</name>
</gene>
<sequence length="227" mass="25572">MEIEKGINPNCSELVVRLTPWDDVAELRALFHELEEVTGWKAGVSEQFVDADEGSFDIVAPVPIEKIRLGEVCDMEGCPHVRLGDIVELNRSKETNERIAEKLKYGVSGVRKILANGFWCGIQEKPIPQRRQPVGLIPNDEVRVETVARGQPPSLLHDAAVRSHDGYEPHPALKAWQHPYEPHFEPLAKVVRSFGTTWHTHDGGSPEPFRKWCRKNGFSDVARKFGP</sequence>
<evidence type="ECO:0000313" key="1">
    <source>
        <dbReference type="EMBL" id="KXA90365.1"/>
    </source>
</evidence>
<dbReference type="EMBL" id="LHXK01000006">
    <property type="protein sequence ID" value="KXA90365.1"/>
    <property type="molecule type" value="Genomic_DNA"/>
</dbReference>
<dbReference type="AlphaFoldDB" id="A0A133U837"/>
<comment type="caution">
    <text evidence="1">The sequence shown here is derived from an EMBL/GenBank/DDBJ whole genome shotgun (WGS) entry which is preliminary data.</text>
</comment>
<reference evidence="1 2" key="1">
    <citation type="journal article" date="2016" name="Sci. Rep.">
        <title>Metabolic traits of an uncultured archaeal lineage -MSBL1- from brine pools of the Red Sea.</title>
        <authorList>
            <person name="Mwirichia R."/>
            <person name="Alam I."/>
            <person name="Rashid M."/>
            <person name="Vinu M."/>
            <person name="Ba-Alawi W."/>
            <person name="Anthony Kamau A."/>
            <person name="Kamanda Ngugi D."/>
            <person name="Goker M."/>
            <person name="Klenk H.P."/>
            <person name="Bajic V."/>
            <person name="Stingl U."/>
        </authorList>
    </citation>
    <scope>NUCLEOTIDE SEQUENCE [LARGE SCALE GENOMIC DNA]</scope>
    <source>
        <strain evidence="1">SCGC-AAA259B11</strain>
    </source>
</reference>
<keyword evidence="2" id="KW-1185">Reference proteome</keyword>
<proteinExistence type="predicted"/>